<evidence type="ECO:0000256" key="1">
    <source>
        <dbReference type="ARBA" id="ARBA00004604"/>
    </source>
</evidence>
<dbReference type="GO" id="GO:0032040">
    <property type="term" value="C:small-subunit processome"/>
    <property type="evidence" value="ECO:0007669"/>
    <property type="project" value="TreeGrafter"/>
</dbReference>
<dbReference type="Pfam" id="PF00400">
    <property type="entry name" value="WD40"/>
    <property type="match status" value="1"/>
</dbReference>
<dbReference type="Proteomes" id="UP001153620">
    <property type="component" value="Chromosome 2"/>
</dbReference>
<dbReference type="SUPFAM" id="SSF50978">
    <property type="entry name" value="WD40 repeat-like"/>
    <property type="match status" value="1"/>
</dbReference>
<keyword evidence="10" id="KW-1185">Reference proteome</keyword>
<reference evidence="9" key="1">
    <citation type="submission" date="2022-01" db="EMBL/GenBank/DDBJ databases">
        <authorList>
            <person name="King R."/>
        </authorList>
    </citation>
    <scope>NUCLEOTIDE SEQUENCE</scope>
</reference>
<evidence type="ECO:0000313" key="10">
    <source>
        <dbReference type="Proteomes" id="UP001153620"/>
    </source>
</evidence>
<dbReference type="EMBL" id="OU895878">
    <property type="protein sequence ID" value="CAG9806087.1"/>
    <property type="molecule type" value="Genomic_DNA"/>
</dbReference>
<accession>A0A9N9RYR2</accession>
<evidence type="ECO:0000256" key="7">
    <source>
        <dbReference type="PROSITE-ProRule" id="PRU00221"/>
    </source>
</evidence>
<name>A0A9N9RYR2_9DIPT</name>
<dbReference type="PROSITE" id="PS50082">
    <property type="entry name" value="WD_REPEATS_2"/>
    <property type="match status" value="1"/>
</dbReference>
<dbReference type="AlphaFoldDB" id="A0A9N9RYR2"/>
<gene>
    <name evidence="9" type="ORF">CHIRRI_LOCUS8952</name>
</gene>
<evidence type="ECO:0008006" key="11">
    <source>
        <dbReference type="Google" id="ProtNLM"/>
    </source>
</evidence>
<evidence type="ECO:0000256" key="5">
    <source>
        <dbReference type="ARBA" id="ARBA00023242"/>
    </source>
</evidence>
<dbReference type="InterPro" id="IPR015943">
    <property type="entry name" value="WD40/YVTN_repeat-like_dom_sf"/>
</dbReference>
<keyword evidence="5" id="KW-0539">Nucleus</keyword>
<feature type="compositionally biased region" description="Acidic residues" evidence="8">
    <location>
        <begin position="1"/>
        <end position="11"/>
    </location>
</feature>
<dbReference type="Gene3D" id="2.130.10.10">
    <property type="entry name" value="YVTN repeat-like/Quinoprotein amine dehydrogenase"/>
    <property type="match status" value="1"/>
</dbReference>
<comment type="subcellular location">
    <subcellularLocation>
        <location evidence="1">Nucleus</location>
        <location evidence="1">Nucleolus</location>
    </subcellularLocation>
</comment>
<dbReference type="InterPro" id="IPR001680">
    <property type="entry name" value="WD40_rpt"/>
</dbReference>
<keyword evidence="3 7" id="KW-0853">WD repeat</keyword>
<feature type="repeat" description="WD" evidence="7">
    <location>
        <begin position="311"/>
        <end position="352"/>
    </location>
</feature>
<proteinExistence type="inferred from homology"/>
<evidence type="ECO:0000256" key="3">
    <source>
        <dbReference type="ARBA" id="ARBA00022574"/>
    </source>
</evidence>
<dbReference type="PANTHER" id="PTHR18359:SF0">
    <property type="entry name" value="U3 SMALL NUCLEOLAR RNA-ASSOCIATED PROTEIN 18 HOMOLOG"/>
    <property type="match status" value="1"/>
</dbReference>
<organism evidence="9 10">
    <name type="scientific">Chironomus riparius</name>
    <dbReference type="NCBI Taxonomy" id="315576"/>
    <lineage>
        <taxon>Eukaryota</taxon>
        <taxon>Metazoa</taxon>
        <taxon>Ecdysozoa</taxon>
        <taxon>Arthropoda</taxon>
        <taxon>Hexapoda</taxon>
        <taxon>Insecta</taxon>
        <taxon>Pterygota</taxon>
        <taxon>Neoptera</taxon>
        <taxon>Endopterygota</taxon>
        <taxon>Diptera</taxon>
        <taxon>Nematocera</taxon>
        <taxon>Chironomoidea</taxon>
        <taxon>Chironomidae</taxon>
        <taxon>Chironominae</taxon>
        <taxon>Chironomus</taxon>
    </lineage>
</organism>
<dbReference type="GO" id="GO:0034388">
    <property type="term" value="C:Pwp2p-containing subcomplex of 90S preribosome"/>
    <property type="evidence" value="ECO:0007669"/>
    <property type="project" value="TreeGrafter"/>
</dbReference>
<evidence type="ECO:0000256" key="2">
    <source>
        <dbReference type="ARBA" id="ARBA00022552"/>
    </source>
</evidence>
<dbReference type="SMART" id="SM00320">
    <property type="entry name" value="WD40"/>
    <property type="match status" value="4"/>
</dbReference>
<protein>
    <recommendedName>
        <fullName evidence="11">U3 small nucleolar RNA-associated protein 18 homolog</fullName>
    </recommendedName>
</protein>
<dbReference type="OrthoDB" id="1935146at2759"/>
<feature type="region of interest" description="Disordered" evidence="8">
    <location>
        <begin position="1"/>
        <end position="50"/>
    </location>
</feature>
<reference evidence="9" key="2">
    <citation type="submission" date="2022-10" db="EMBL/GenBank/DDBJ databases">
        <authorList>
            <consortium name="ENA_rothamsted_submissions"/>
            <consortium name="culmorum"/>
            <person name="King R."/>
        </authorList>
    </citation>
    <scope>NUCLEOTIDE SEQUENCE</scope>
</reference>
<evidence type="ECO:0000256" key="6">
    <source>
        <dbReference type="ARBA" id="ARBA00025767"/>
    </source>
</evidence>
<keyword evidence="2" id="KW-0698">rRNA processing</keyword>
<dbReference type="InterPro" id="IPR045161">
    <property type="entry name" value="Utp18"/>
</dbReference>
<evidence type="ECO:0000256" key="8">
    <source>
        <dbReference type="SAM" id="MobiDB-lite"/>
    </source>
</evidence>
<dbReference type="InterPro" id="IPR036322">
    <property type="entry name" value="WD40_repeat_dom_sf"/>
</dbReference>
<keyword evidence="4" id="KW-0677">Repeat</keyword>
<evidence type="ECO:0000313" key="9">
    <source>
        <dbReference type="EMBL" id="CAG9806087.1"/>
    </source>
</evidence>
<dbReference type="GO" id="GO:0006364">
    <property type="term" value="P:rRNA processing"/>
    <property type="evidence" value="ECO:0007669"/>
    <property type="project" value="UniProtKB-KW"/>
</dbReference>
<comment type="similarity">
    <text evidence="6">Belongs to the WD repeat UTP18 family.</text>
</comment>
<evidence type="ECO:0000256" key="4">
    <source>
        <dbReference type="ARBA" id="ARBA00022737"/>
    </source>
</evidence>
<dbReference type="PANTHER" id="PTHR18359">
    <property type="entry name" value="WD-REPEAT PROTEIN-RELATED"/>
    <property type="match status" value="1"/>
</dbReference>
<sequence length="488" mass="55501">MSDSSDSDFDDLTAIMKEYGQEAKDESSSSDEETEQLPKPQKRRRKIEDLEDEQAMNAFLFGDKNALVKNLEGKQTFFLDVGNNDEQEIEKVSNEDPVWNDSDDDNYVEVKGEFAKVKQKRKLERIVGKKPKWADLDRKDEESEDEDIIKQAVGHLNTDKPTKSGLLPKTLLNFKRQKNMNRTTQSEGRIKSCEFHPKSTVGIVSGSKGIVSMFAIDGKENRKIHDICYEKFFIHSCKLTNNGEELVIGGLLKDFHIYNLMTGYKQRTRLPKLLKNLKYFQFSNCGKYMAVVGEFGEVHLLHSITKELLCTMKQEHSSTSLSFSPDSNELYSHSDDNEITIFDIRTQRIKHRFVDDGCVNGTVLTISSNGKFLATGSRQGFVNIYDRQDVLKSKYPLPLKSISNLSTEITDLKFNHTTEMLAMCSMDDNKALKLVHVESGSVFSNFPSNLDTIGKPTVLAFSPESGYLGVGTFNSEVPMYRLRHFNNY</sequence>